<dbReference type="InterPro" id="IPR032711">
    <property type="entry name" value="SoxY"/>
</dbReference>
<comment type="caution">
    <text evidence="4">The sequence shown here is derived from an EMBL/GenBank/DDBJ whole genome shotgun (WGS) entry which is preliminary data.</text>
</comment>
<dbReference type="AlphaFoldDB" id="U2EJK5"/>
<dbReference type="Gene3D" id="2.60.40.10">
    <property type="entry name" value="Immunoglobulins"/>
    <property type="match status" value="1"/>
</dbReference>
<dbReference type="NCBIfam" id="TIGR04557">
    <property type="entry name" value="fuse_rel_SoxYZ"/>
    <property type="match status" value="1"/>
</dbReference>
<dbReference type="SUPFAM" id="SSF81296">
    <property type="entry name" value="E set domains"/>
    <property type="match status" value="1"/>
</dbReference>
<feature type="region of interest" description="Disordered" evidence="1">
    <location>
        <begin position="276"/>
        <end position="298"/>
    </location>
</feature>
<evidence type="ECO:0000256" key="1">
    <source>
        <dbReference type="SAM" id="MobiDB-lite"/>
    </source>
</evidence>
<dbReference type="InterPro" id="IPR014756">
    <property type="entry name" value="Ig_E-set"/>
</dbReference>
<protein>
    <submittedName>
        <fullName evidence="4">Sulfur oxidation protein</fullName>
    </submittedName>
</protein>
<accession>U2EJK5</accession>
<reference evidence="4 5" key="1">
    <citation type="journal article" date="2011" name="J. Bacteriol.">
        <title>Genome sequence of Salinisphaera shabanensis, a gammaproteobacterium from the harsh, variable environment of the brine-seawater interface of the Shaban Deep in the Red Sea.</title>
        <authorList>
            <person name="Antunes A."/>
            <person name="Alam I."/>
            <person name="Bajic V.B."/>
            <person name="Stingl U."/>
        </authorList>
    </citation>
    <scope>NUCLEOTIDE SEQUENCE [LARGE SCALE GENOMIC DNA]</scope>
    <source>
        <strain evidence="4 5">E1L3A</strain>
    </source>
</reference>
<proteinExistence type="predicted"/>
<dbReference type="InterPro" id="IPR038162">
    <property type="entry name" value="SoxY_sf"/>
</dbReference>
<dbReference type="Pfam" id="PF13501">
    <property type="entry name" value="SoxY"/>
    <property type="match status" value="1"/>
</dbReference>
<dbReference type="OrthoDB" id="8538315at2"/>
<dbReference type="STRING" id="1033802.SSPSH_002563"/>
<evidence type="ECO:0000313" key="4">
    <source>
        <dbReference type="EMBL" id="ERJ18482.1"/>
    </source>
</evidence>
<dbReference type="Gene3D" id="2.60.40.2470">
    <property type="entry name" value="SoxY domain"/>
    <property type="match status" value="1"/>
</dbReference>
<dbReference type="InterPro" id="IPR030831">
    <property type="entry name" value="Fuse-rel_SoxYZ"/>
</dbReference>
<organism evidence="4 5">
    <name type="scientific">Salinisphaera shabanensis E1L3A</name>
    <dbReference type="NCBI Taxonomy" id="1033802"/>
    <lineage>
        <taxon>Bacteria</taxon>
        <taxon>Pseudomonadati</taxon>
        <taxon>Pseudomonadota</taxon>
        <taxon>Gammaproteobacteria</taxon>
        <taxon>Salinisphaerales</taxon>
        <taxon>Salinisphaeraceae</taxon>
        <taxon>Salinisphaera</taxon>
    </lineage>
</organism>
<feature type="domain" description="Ig-like SoxY" evidence="3">
    <location>
        <begin position="57"/>
        <end position="166"/>
    </location>
</feature>
<dbReference type="eggNOG" id="COG5501">
    <property type="taxonomic scope" value="Bacteria"/>
</dbReference>
<reference evidence="4 5" key="2">
    <citation type="journal article" date="2013" name="PLoS ONE">
        <title>INDIGO - INtegrated Data Warehouse of MIcrobial GenOmes with Examples from the Red Sea Extremophiles.</title>
        <authorList>
            <person name="Alam I."/>
            <person name="Antunes A."/>
            <person name="Kamau A.A."/>
            <person name="Ba Alawi W."/>
            <person name="Kalkatawi M."/>
            <person name="Stingl U."/>
            <person name="Bajic V.B."/>
        </authorList>
    </citation>
    <scope>NUCLEOTIDE SEQUENCE [LARGE SCALE GENOMIC DNA]</scope>
    <source>
        <strain evidence="4 5">E1L3A</strain>
    </source>
</reference>
<keyword evidence="5" id="KW-1185">Reference proteome</keyword>
<evidence type="ECO:0000313" key="5">
    <source>
        <dbReference type="Proteomes" id="UP000006242"/>
    </source>
</evidence>
<evidence type="ECO:0000259" key="2">
    <source>
        <dbReference type="Pfam" id="PF08770"/>
    </source>
</evidence>
<evidence type="ECO:0000259" key="3">
    <source>
        <dbReference type="Pfam" id="PF13501"/>
    </source>
</evidence>
<dbReference type="Proteomes" id="UP000006242">
    <property type="component" value="Unassembled WGS sequence"/>
</dbReference>
<name>U2EJK5_9GAMM</name>
<dbReference type="InterPro" id="IPR014880">
    <property type="entry name" value="SoxZ_dom"/>
</dbReference>
<gene>
    <name evidence="4" type="primary">soxY</name>
    <name evidence="4" type="ORF">SSPSH_002563</name>
</gene>
<dbReference type="EMBL" id="AFNV02000018">
    <property type="protein sequence ID" value="ERJ18482.1"/>
    <property type="molecule type" value="Genomic_DNA"/>
</dbReference>
<feature type="domain" description="Sulphur oxidation protein SoxZ" evidence="2">
    <location>
        <begin position="193"/>
        <end position="281"/>
    </location>
</feature>
<sequence length="298" mass="32975">MAMNAWNRFRSNGNHVLGWNRNALVAISVFIVFMSSAVADVQRRDQDEAAWKSLRTQHFGDRAIADGETVVTLDAPYRAEDPAVVPITITDLRAGSDAPAIRRIWLVIDNNPVPMSAAFEFGPAARSATIAMRVRVNSYTYMRALAETDDGRLYMVKRYVKASGGCSAPIGRDLDAARENMGQMRLRRVRVDDTDTTRTQLMIRHPNITGLQMDQLTRLVEPAHFVDAITIRKGDALVLDSTMTFSLSANPSLQFNVADHAEGDLHAHVHDNKDNEFEQTWPAATGTGDKTTDDGTTS</sequence>
<dbReference type="Pfam" id="PF08770">
    <property type="entry name" value="SoxZ"/>
    <property type="match status" value="1"/>
</dbReference>
<dbReference type="RefSeq" id="WP_021031747.1">
    <property type="nucleotide sequence ID" value="NZ_AFNV02000018.1"/>
</dbReference>
<dbReference type="InterPro" id="IPR013783">
    <property type="entry name" value="Ig-like_fold"/>
</dbReference>
<feature type="compositionally biased region" description="Low complexity" evidence="1">
    <location>
        <begin position="285"/>
        <end position="298"/>
    </location>
</feature>